<proteinExistence type="predicted"/>
<name>A0A1S1NK17_9MYCO</name>
<dbReference type="Proteomes" id="UP000179734">
    <property type="component" value="Unassembled WGS sequence"/>
</dbReference>
<evidence type="ECO:0000313" key="4">
    <source>
        <dbReference type="Proteomes" id="UP000179734"/>
    </source>
</evidence>
<protein>
    <submittedName>
        <fullName evidence="3">Uncharacterized protein</fullName>
    </submittedName>
</protein>
<evidence type="ECO:0000256" key="2">
    <source>
        <dbReference type="SAM" id="Phobius"/>
    </source>
</evidence>
<keyword evidence="2" id="KW-0812">Transmembrane</keyword>
<comment type="caution">
    <text evidence="3">The sequence shown here is derived from an EMBL/GenBank/DDBJ whole genome shotgun (WGS) entry which is preliminary data.</text>
</comment>
<feature type="compositionally biased region" description="Basic and acidic residues" evidence="1">
    <location>
        <begin position="52"/>
        <end position="61"/>
    </location>
</feature>
<dbReference type="EMBL" id="MLQM01000073">
    <property type="protein sequence ID" value="OHV03524.1"/>
    <property type="molecule type" value="Genomic_DNA"/>
</dbReference>
<reference evidence="3 4" key="1">
    <citation type="submission" date="2016-10" db="EMBL/GenBank/DDBJ databases">
        <title>Genome sequence of Mycobacterium talmonii.</title>
        <authorList>
            <person name="Greninger A.L."/>
            <person name="Elliott B."/>
            <person name="Vasireddy S."/>
            <person name="Vasireddy R."/>
        </authorList>
    </citation>
    <scope>NUCLEOTIDE SEQUENCE [LARGE SCALE GENOMIC DNA]</scope>
    <source>
        <strain evidence="4">NE-TNMC-100812</strain>
    </source>
</reference>
<evidence type="ECO:0000256" key="1">
    <source>
        <dbReference type="SAM" id="MobiDB-lite"/>
    </source>
</evidence>
<evidence type="ECO:0000313" key="3">
    <source>
        <dbReference type="EMBL" id="OHV03524.1"/>
    </source>
</evidence>
<keyword evidence="2" id="KW-0472">Membrane</keyword>
<dbReference type="AlphaFoldDB" id="A0A1S1NK17"/>
<accession>A0A1S1NK17</accession>
<gene>
    <name evidence="3" type="ORF">BKN37_14470</name>
</gene>
<organism evidence="3 4">
    <name type="scientific">Mycobacterium talmoniae</name>
    <dbReference type="NCBI Taxonomy" id="1858794"/>
    <lineage>
        <taxon>Bacteria</taxon>
        <taxon>Bacillati</taxon>
        <taxon>Actinomycetota</taxon>
        <taxon>Actinomycetes</taxon>
        <taxon>Mycobacteriales</taxon>
        <taxon>Mycobacteriaceae</taxon>
        <taxon>Mycobacterium</taxon>
    </lineage>
</organism>
<feature type="region of interest" description="Disordered" evidence="1">
    <location>
        <begin position="52"/>
        <end position="73"/>
    </location>
</feature>
<keyword evidence="4" id="KW-1185">Reference proteome</keyword>
<feature type="transmembrane region" description="Helical" evidence="2">
    <location>
        <begin position="29"/>
        <end position="50"/>
    </location>
</feature>
<keyword evidence="2" id="KW-1133">Transmembrane helix</keyword>
<sequence>MREAEPDTDARIARLENAVGNLKRDTNQLLWIVIGCVVVAAICVVAAKVAEGRQESSDDRVPPVVAYPSPVPDDASEQQLLAGGQHCYGGPEEFAVARERALAAIERFKWAVENMPPPEPRSYGWDLVPKLNPVHDRPNCFEIDQPIELP</sequence>